<evidence type="ECO:0000256" key="2">
    <source>
        <dbReference type="ARBA" id="ARBA00022448"/>
    </source>
</evidence>
<protein>
    <submittedName>
        <fullName evidence="9">ABC transporter permease</fullName>
    </submittedName>
</protein>
<evidence type="ECO:0000313" key="10">
    <source>
        <dbReference type="Proteomes" id="UP001651880"/>
    </source>
</evidence>
<evidence type="ECO:0000256" key="4">
    <source>
        <dbReference type="ARBA" id="ARBA00022692"/>
    </source>
</evidence>
<evidence type="ECO:0000256" key="1">
    <source>
        <dbReference type="ARBA" id="ARBA00004651"/>
    </source>
</evidence>
<feature type="transmembrane region" description="Helical" evidence="7">
    <location>
        <begin position="219"/>
        <end position="240"/>
    </location>
</feature>
<dbReference type="InterPro" id="IPR035906">
    <property type="entry name" value="MetI-like_sf"/>
</dbReference>
<keyword evidence="10" id="KW-1185">Reference proteome</keyword>
<keyword evidence="5 7" id="KW-1133">Transmembrane helix</keyword>
<evidence type="ECO:0000313" key="9">
    <source>
        <dbReference type="EMBL" id="MCQ1531578.1"/>
    </source>
</evidence>
<comment type="caution">
    <text evidence="9">The sequence shown here is derived from an EMBL/GenBank/DDBJ whole genome shotgun (WGS) entry which is preliminary data.</text>
</comment>
<evidence type="ECO:0000256" key="3">
    <source>
        <dbReference type="ARBA" id="ARBA00022475"/>
    </source>
</evidence>
<keyword evidence="3" id="KW-1003">Cell membrane</keyword>
<comment type="similarity">
    <text evidence="7">Belongs to the binding-protein-dependent transport system permease family.</text>
</comment>
<evidence type="ECO:0000256" key="5">
    <source>
        <dbReference type="ARBA" id="ARBA00022989"/>
    </source>
</evidence>
<dbReference type="PANTHER" id="PTHR30151:SF0">
    <property type="entry name" value="ABC TRANSPORTER PERMEASE PROTEIN MJ0413-RELATED"/>
    <property type="match status" value="1"/>
</dbReference>
<feature type="transmembrane region" description="Helical" evidence="7">
    <location>
        <begin position="150"/>
        <end position="168"/>
    </location>
</feature>
<evidence type="ECO:0000256" key="6">
    <source>
        <dbReference type="ARBA" id="ARBA00023136"/>
    </source>
</evidence>
<organism evidence="9 10">
    <name type="scientific">Lutispora saccharofermentans</name>
    <dbReference type="NCBI Taxonomy" id="3024236"/>
    <lineage>
        <taxon>Bacteria</taxon>
        <taxon>Bacillati</taxon>
        <taxon>Bacillota</taxon>
        <taxon>Clostridia</taxon>
        <taxon>Lutisporales</taxon>
        <taxon>Lutisporaceae</taxon>
        <taxon>Lutispora</taxon>
    </lineage>
</organism>
<dbReference type="PROSITE" id="PS50928">
    <property type="entry name" value="ABC_TM1"/>
    <property type="match status" value="1"/>
</dbReference>
<dbReference type="InterPro" id="IPR000515">
    <property type="entry name" value="MetI-like"/>
</dbReference>
<keyword evidence="6 7" id="KW-0472">Membrane</keyword>
<proteinExistence type="inferred from homology"/>
<feature type="domain" description="ABC transmembrane type-1" evidence="8">
    <location>
        <begin position="57"/>
        <end position="241"/>
    </location>
</feature>
<dbReference type="RefSeq" id="WP_255229128.1">
    <property type="nucleotide sequence ID" value="NZ_JAJEKE010000025.1"/>
</dbReference>
<accession>A0ABT1NJX9</accession>
<name>A0ABT1NJX9_9FIRM</name>
<dbReference type="Gene3D" id="1.10.3720.10">
    <property type="entry name" value="MetI-like"/>
    <property type="match status" value="1"/>
</dbReference>
<keyword evidence="4 7" id="KW-0812">Transmembrane</keyword>
<gene>
    <name evidence="9" type="ORF">LJD61_18855</name>
</gene>
<evidence type="ECO:0000256" key="7">
    <source>
        <dbReference type="RuleBase" id="RU363032"/>
    </source>
</evidence>
<dbReference type="CDD" id="cd06261">
    <property type="entry name" value="TM_PBP2"/>
    <property type="match status" value="1"/>
</dbReference>
<feature type="transmembrane region" description="Helical" evidence="7">
    <location>
        <begin position="180"/>
        <end position="207"/>
    </location>
</feature>
<dbReference type="Pfam" id="PF00528">
    <property type="entry name" value="BPD_transp_1"/>
    <property type="match status" value="1"/>
</dbReference>
<feature type="transmembrane region" description="Helical" evidence="7">
    <location>
        <begin position="12"/>
        <end position="30"/>
    </location>
</feature>
<reference evidence="9 10" key="1">
    <citation type="submission" date="2021-10" db="EMBL/GenBank/DDBJ databases">
        <title>Lutispora strain m25 sp. nov., a thermophilic, non-spore-forming bacterium isolated from a lab-scale methanogenic bioreactor digesting anaerobic sludge.</title>
        <authorList>
            <person name="El Houari A."/>
            <person name="Mcdonald J."/>
        </authorList>
    </citation>
    <scope>NUCLEOTIDE SEQUENCE [LARGE SCALE GENOMIC DNA]</scope>
    <source>
        <strain evidence="10">m25</strain>
    </source>
</reference>
<dbReference type="EMBL" id="JAJEKE010000025">
    <property type="protein sequence ID" value="MCQ1531578.1"/>
    <property type="molecule type" value="Genomic_DNA"/>
</dbReference>
<feature type="transmembrane region" description="Helical" evidence="7">
    <location>
        <begin position="64"/>
        <end position="84"/>
    </location>
</feature>
<sequence length="250" mass="27798">MKIFKRGINDKTVYGILMVCFLWYMLHITIKSNVIPGPYETVKRFIALLPGVLSMHLLASFGRIAAAIAVSMLLGVPLGLWIGMNNRGDAIISPIVYILYPLPKIAFLPIFMILLGIEDLSKITLIVTIIIFQILIAVRDGVKEIPKELFYSVSSLGVSGVGIYRHLIMPAVMPKLISGLRISLGISISTLFFAENFATTYGIGYYIMNAWTMVDYLDMFSGILGLSLLGLFLLTALDIVERKLCPWIFL</sequence>
<dbReference type="SUPFAM" id="SSF161098">
    <property type="entry name" value="MetI-like"/>
    <property type="match status" value="1"/>
</dbReference>
<keyword evidence="2 7" id="KW-0813">Transport</keyword>
<comment type="subcellular location">
    <subcellularLocation>
        <location evidence="1 7">Cell membrane</location>
        <topology evidence="1 7">Multi-pass membrane protein</topology>
    </subcellularLocation>
</comment>
<evidence type="ECO:0000259" key="8">
    <source>
        <dbReference type="PROSITE" id="PS50928"/>
    </source>
</evidence>
<dbReference type="Proteomes" id="UP001651880">
    <property type="component" value="Unassembled WGS sequence"/>
</dbReference>
<dbReference type="PANTHER" id="PTHR30151">
    <property type="entry name" value="ALKANE SULFONATE ABC TRANSPORTER-RELATED, MEMBRANE SUBUNIT"/>
    <property type="match status" value="1"/>
</dbReference>
<feature type="transmembrane region" description="Helical" evidence="7">
    <location>
        <begin position="90"/>
        <end position="113"/>
    </location>
</feature>
<feature type="transmembrane region" description="Helical" evidence="7">
    <location>
        <begin position="120"/>
        <end position="138"/>
    </location>
</feature>